<keyword evidence="4 8" id="KW-0812">Transmembrane</keyword>
<feature type="transmembrane region" description="Helical" evidence="8">
    <location>
        <begin position="420"/>
        <end position="438"/>
    </location>
</feature>
<proteinExistence type="predicted"/>
<comment type="caution">
    <text evidence="10">The sequence shown here is derived from an EMBL/GenBank/DDBJ whole genome shotgun (WGS) entry which is preliminary data.</text>
</comment>
<feature type="transmembrane region" description="Helical" evidence="8">
    <location>
        <begin position="298"/>
        <end position="317"/>
    </location>
</feature>
<dbReference type="PANTHER" id="PTHR43528">
    <property type="entry name" value="ALPHA-KETOGLUTARATE PERMEASE"/>
    <property type="match status" value="1"/>
</dbReference>
<evidence type="ECO:0000256" key="3">
    <source>
        <dbReference type="ARBA" id="ARBA00022475"/>
    </source>
</evidence>
<protein>
    <submittedName>
        <fullName evidence="10">MHS family proline/betaine transporter-like MFS transporter</fullName>
    </submittedName>
</protein>
<keyword evidence="6 8" id="KW-1133">Transmembrane helix</keyword>
<evidence type="ECO:0000313" key="10">
    <source>
        <dbReference type="EMBL" id="MBB2930544.1"/>
    </source>
</evidence>
<feature type="transmembrane region" description="Helical" evidence="8">
    <location>
        <begin position="209"/>
        <end position="228"/>
    </location>
</feature>
<evidence type="ECO:0000256" key="4">
    <source>
        <dbReference type="ARBA" id="ARBA00022692"/>
    </source>
</evidence>
<dbReference type="Gene3D" id="1.20.1250.20">
    <property type="entry name" value="MFS general substrate transporter like domains"/>
    <property type="match status" value="2"/>
</dbReference>
<evidence type="ECO:0000256" key="7">
    <source>
        <dbReference type="ARBA" id="ARBA00023136"/>
    </source>
</evidence>
<accession>A0ABR6FSY0</accession>
<feature type="transmembrane region" description="Helical" evidence="8">
    <location>
        <begin position="74"/>
        <end position="97"/>
    </location>
</feature>
<feature type="transmembrane region" description="Helical" evidence="8">
    <location>
        <begin position="329"/>
        <end position="348"/>
    </location>
</feature>
<feature type="transmembrane region" description="Helical" evidence="8">
    <location>
        <begin position="390"/>
        <end position="414"/>
    </location>
</feature>
<dbReference type="InterPro" id="IPR036259">
    <property type="entry name" value="MFS_trans_sf"/>
</dbReference>
<dbReference type="SUPFAM" id="SSF103473">
    <property type="entry name" value="MFS general substrate transporter"/>
    <property type="match status" value="1"/>
</dbReference>
<dbReference type="InterPro" id="IPR051084">
    <property type="entry name" value="H+-coupled_symporters"/>
</dbReference>
<keyword evidence="2" id="KW-0813">Transport</keyword>
<dbReference type="Pfam" id="PF07690">
    <property type="entry name" value="MFS_1"/>
    <property type="match status" value="1"/>
</dbReference>
<dbReference type="PROSITE" id="PS50850">
    <property type="entry name" value="MFS"/>
    <property type="match status" value="1"/>
</dbReference>
<evidence type="ECO:0000256" key="1">
    <source>
        <dbReference type="ARBA" id="ARBA00004651"/>
    </source>
</evidence>
<evidence type="ECO:0000256" key="8">
    <source>
        <dbReference type="SAM" id="Phobius"/>
    </source>
</evidence>
<evidence type="ECO:0000256" key="6">
    <source>
        <dbReference type="ARBA" id="ARBA00022989"/>
    </source>
</evidence>
<keyword evidence="3" id="KW-1003">Cell membrane</keyword>
<keyword evidence="7 8" id="KW-0472">Membrane</keyword>
<feature type="transmembrane region" description="Helical" evidence="8">
    <location>
        <begin position="175"/>
        <end position="203"/>
    </location>
</feature>
<dbReference type="Proteomes" id="UP000533533">
    <property type="component" value="Unassembled WGS sequence"/>
</dbReference>
<feature type="transmembrane region" description="Helical" evidence="8">
    <location>
        <begin position="109"/>
        <end position="133"/>
    </location>
</feature>
<feature type="domain" description="Major facilitator superfamily (MFS) profile" evidence="9">
    <location>
        <begin position="37"/>
        <end position="446"/>
    </location>
</feature>
<evidence type="ECO:0000256" key="2">
    <source>
        <dbReference type="ARBA" id="ARBA00022448"/>
    </source>
</evidence>
<dbReference type="InterPro" id="IPR020846">
    <property type="entry name" value="MFS_dom"/>
</dbReference>
<dbReference type="InterPro" id="IPR011701">
    <property type="entry name" value="MFS"/>
</dbReference>
<gene>
    <name evidence="10" type="ORF">FHX59_005007</name>
</gene>
<dbReference type="Pfam" id="PF00083">
    <property type="entry name" value="Sugar_tr"/>
    <property type="match status" value="1"/>
</dbReference>
<evidence type="ECO:0000256" key="5">
    <source>
        <dbReference type="ARBA" id="ARBA00022847"/>
    </source>
</evidence>
<dbReference type="PANTHER" id="PTHR43528:SF1">
    <property type="entry name" value="ALPHA-KETOGLUTARATE PERMEASE"/>
    <property type="match status" value="1"/>
</dbReference>
<feature type="transmembrane region" description="Helical" evidence="8">
    <location>
        <begin position="354"/>
        <end position="378"/>
    </location>
</feature>
<comment type="subcellular location">
    <subcellularLocation>
        <location evidence="1">Cell membrane</location>
        <topology evidence="1">Multi-pass membrane protein</topology>
    </subcellularLocation>
</comment>
<dbReference type="RefSeq" id="WP_260175856.1">
    <property type="nucleotide sequence ID" value="NZ_JACHVZ010000014.1"/>
</dbReference>
<keyword evidence="11" id="KW-1185">Reference proteome</keyword>
<keyword evidence="5" id="KW-0769">Symport</keyword>
<evidence type="ECO:0000259" key="9">
    <source>
        <dbReference type="PROSITE" id="PS50850"/>
    </source>
</evidence>
<sequence>MAVLTLWIADMSNATPAPLTAHASVAEVPSARLARKAAFAAAAGTAIEYYEFGVYGYMAAIIGPLFFPSDEPTAALLSILAIFGSAFLMRPIGGIVLGRLGDKVGRRSVLLTTVIGMGIATAAVGLLPVASVAGVVAPFALLFVRLAQGFFSGAEVTGSAAYVAECAPRGKRGFYGAATPVGVAIGGALAAAVCGLTTGLVSSAQLHDWGWRIPFLSALPLVLLSAYMRRSIEESAAFRRALESEKPAKAPLSEVFSKYRGSMLKVFLISFGQNAGYWVGFVFMSIYLITYLEYDKTSVYWAMSLVSILMATLMPLWGGLSDRIGRRKVLAIGFVAYAALVIPMMLLMNHHNPVLAFVALLVVALPMPIVQSVGYPTYAEQFPTRVRYTGMAFSFNFGTILGGGVTPYIATAAIGATGNLLSPAFLLVGAAVVGLLTLTQLRETADETLA</sequence>
<feature type="transmembrane region" description="Helical" evidence="8">
    <location>
        <begin position="266"/>
        <end position="292"/>
    </location>
</feature>
<organism evidence="10 11">
    <name type="scientific">Paraburkholderia silvatlantica</name>
    <dbReference type="NCBI Taxonomy" id="321895"/>
    <lineage>
        <taxon>Bacteria</taxon>
        <taxon>Pseudomonadati</taxon>
        <taxon>Pseudomonadota</taxon>
        <taxon>Betaproteobacteria</taxon>
        <taxon>Burkholderiales</taxon>
        <taxon>Burkholderiaceae</taxon>
        <taxon>Paraburkholderia</taxon>
    </lineage>
</organism>
<feature type="transmembrane region" description="Helical" evidence="8">
    <location>
        <begin position="139"/>
        <end position="163"/>
    </location>
</feature>
<dbReference type="InterPro" id="IPR005828">
    <property type="entry name" value="MFS_sugar_transport-like"/>
</dbReference>
<dbReference type="EMBL" id="JACHVZ010000014">
    <property type="protein sequence ID" value="MBB2930544.1"/>
    <property type="molecule type" value="Genomic_DNA"/>
</dbReference>
<evidence type="ECO:0000313" key="11">
    <source>
        <dbReference type="Proteomes" id="UP000533533"/>
    </source>
</evidence>
<name>A0ABR6FSY0_9BURK</name>
<reference evidence="10 11" key="1">
    <citation type="submission" date="2020-08" db="EMBL/GenBank/DDBJ databases">
        <title>Genomic Encyclopedia of Type Strains, Phase IV (KMG-V): Genome sequencing to study the core and pangenomes of soil and plant-associated prokaryotes.</title>
        <authorList>
            <person name="Whitman W."/>
        </authorList>
    </citation>
    <scope>NUCLEOTIDE SEQUENCE [LARGE SCALE GENOMIC DNA]</scope>
    <source>
        <strain evidence="10 11">SRMrh-85</strain>
    </source>
</reference>